<dbReference type="Proteomes" id="UP000756710">
    <property type="component" value="Unassembled WGS sequence"/>
</dbReference>
<dbReference type="AlphaFoldDB" id="A0A060ZG97"/>
<reference evidence="1" key="1">
    <citation type="submission" date="2014-05" db="EMBL/GenBank/DDBJ databases">
        <authorList>
            <person name="Horn Fabian"/>
        </authorList>
    </citation>
    <scope>NUCLEOTIDE SEQUENCE</scope>
</reference>
<keyword evidence="3" id="KW-1185">Reference proteome</keyword>
<sequence>MASTQRRGRARAAWAVAGCAATFAAAALARRRERGPFPGERLLKGASAAGGLALAALTAVPAARHRTRGAAQLAARGAAAGLVQGGSHLLFDALTVALRRTAGTADPDAAEVVPGRVAARCLALGSAALTLSAARWQAREGAPACPRCGRRARTAASRAPAWSGYAACALSLPYPVVKLAWECGSDIGITRPEVIHAVPGGWLPVVPALAGSLLSLALVRPWGRVFPRWVPVVGGSRVPRPLVLVPSCFGLAVLAEVAPAALVAGVRYVNDPATPPVEEIGLRPWVPLMFYSSWVLWGVALAGAAWEYHRTTAGCPACARS</sequence>
<organism evidence="1">
    <name type="scientific">Streptomyces iranensis</name>
    <dbReference type="NCBI Taxonomy" id="576784"/>
    <lineage>
        <taxon>Bacteria</taxon>
        <taxon>Bacillati</taxon>
        <taxon>Actinomycetota</taxon>
        <taxon>Actinomycetes</taxon>
        <taxon>Kitasatosporales</taxon>
        <taxon>Streptomycetaceae</taxon>
        <taxon>Streptomyces</taxon>
        <taxon>Streptomyces violaceusniger group</taxon>
    </lineage>
</organism>
<gene>
    <name evidence="2" type="ORF">J2Z30_007022</name>
    <name evidence="1" type="ORF">SIRAN1978</name>
</gene>
<proteinExistence type="predicted"/>
<evidence type="ECO:0000313" key="3">
    <source>
        <dbReference type="Proteomes" id="UP000756710"/>
    </source>
</evidence>
<reference evidence="2 3" key="2">
    <citation type="submission" date="2021-03" db="EMBL/GenBank/DDBJ databases">
        <title>Genomic Encyclopedia of Type Strains, Phase IV (KMG-IV): sequencing the most valuable type-strain genomes for metagenomic binning, comparative biology and taxonomic classification.</title>
        <authorList>
            <person name="Goeker M."/>
        </authorList>
    </citation>
    <scope>NUCLEOTIDE SEQUENCE [LARGE SCALE GENOMIC DNA]</scope>
    <source>
        <strain evidence="2 3">DSM 41954</strain>
    </source>
</reference>
<evidence type="ECO:0000313" key="1">
    <source>
        <dbReference type="EMBL" id="CDR04998.1"/>
    </source>
</evidence>
<evidence type="ECO:0000313" key="2">
    <source>
        <dbReference type="EMBL" id="MBP2065974.1"/>
    </source>
</evidence>
<dbReference type="EMBL" id="JAGGLR010000022">
    <property type="protein sequence ID" value="MBP2065974.1"/>
    <property type="molecule type" value="Genomic_DNA"/>
</dbReference>
<name>A0A060ZG97_9ACTN</name>
<dbReference type="GeneID" id="32469928"/>
<dbReference type="HOGENOM" id="CLU_865792_0_0_11"/>
<protein>
    <submittedName>
        <fullName evidence="1">Peptidase M15D vanX D-ala-D-ala dipeptidase</fullName>
    </submittedName>
</protein>
<accession>A0A060ZG97</accession>
<dbReference type="EMBL" id="LK022848">
    <property type="protein sequence ID" value="CDR04998.1"/>
    <property type="molecule type" value="Genomic_DNA"/>
</dbReference>
<dbReference type="RefSeq" id="WP_052701240.1">
    <property type="nucleotide sequence ID" value="NZ_BAABDR010000054.1"/>
</dbReference>